<sequence>MLTFCITIEQRSRAQERAAALDLARSDPPGRHPFVWDNRLNSVIRWYDYGAPTNKLGIISFQSAPCSDREDSGQTEAITCTTELFHRPLPPSEDPRQTKITDPNEHWTLFTLFWHELLGEDITSDGRPGTDP</sequence>
<gene>
    <name evidence="1" type="ORF">A3A44_03490</name>
</gene>
<evidence type="ECO:0000313" key="1">
    <source>
        <dbReference type="EMBL" id="OHA09340.1"/>
    </source>
</evidence>
<dbReference type="Proteomes" id="UP000178977">
    <property type="component" value="Unassembled WGS sequence"/>
</dbReference>
<protein>
    <submittedName>
        <fullName evidence="1">Uncharacterized protein</fullName>
    </submittedName>
</protein>
<organism evidence="1 2">
    <name type="scientific">Candidatus Sungbacteria bacterium RIFCSPLOWO2_01_FULL_60_25</name>
    <dbReference type="NCBI Taxonomy" id="1802281"/>
    <lineage>
        <taxon>Bacteria</taxon>
        <taxon>Candidatus Sungiibacteriota</taxon>
    </lineage>
</organism>
<reference evidence="1 2" key="1">
    <citation type="journal article" date="2016" name="Nat. Commun.">
        <title>Thousands of microbial genomes shed light on interconnected biogeochemical processes in an aquifer system.</title>
        <authorList>
            <person name="Anantharaman K."/>
            <person name="Brown C.T."/>
            <person name="Hug L.A."/>
            <person name="Sharon I."/>
            <person name="Castelle C.J."/>
            <person name="Probst A.J."/>
            <person name="Thomas B.C."/>
            <person name="Singh A."/>
            <person name="Wilkins M.J."/>
            <person name="Karaoz U."/>
            <person name="Brodie E.L."/>
            <person name="Williams K.H."/>
            <person name="Hubbard S.S."/>
            <person name="Banfield J.F."/>
        </authorList>
    </citation>
    <scope>NUCLEOTIDE SEQUENCE [LARGE SCALE GENOMIC DNA]</scope>
</reference>
<evidence type="ECO:0000313" key="2">
    <source>
        <dbReference type="Proteomes" id="UP000178977"/>
    </source>
</evidence>
<dbReference type="STRING" id="1802281.A3A44_03490"/>
<proteinExistence type="predicted"/>
<comment type="caution">
    <text evidence="1">The sequence shown here is derived from an EMBL/GenBank/DDBJ whole genome shotgun (WGS) entry which is preliminary data.</text>
</comment>
<dbReference type="EMBL" id="MHQT01000027">
    <property type="protein sequence ID" value="OHA09340.1"/>
    <property type="molecule type" value="Genomic_DNA"/>
</dbReference>
<accession>A0A1G2LCK7</accession>
<dbReference type="AlphaFoldDB" id="A0A1G2LCK7"/>
<name>A0A1G2LCK7_9BACT</name>